<dbReference type="InterPro" id="IPR007803">
    <property type="entry name" value="Asp/Arg/Pro-Hydrxlase"/>
</dbReference>
<dbReference type="AlphaFoldDB" id="A0A091B295"/>
<dbReference type="InterPro" id="IPR027443">
    <property type="entry name" value="IPNS-like_sf"/>
</dbReference>
<dbReference type="Pfam" id="PF05118">
    <property type="entry name" value="Asp_Arg_Hydrox"/>
    <property type="match status" value="1"/>
</dbReference>
<dbReference type="SUPFAM" id="SSF51197">
    <property type="entry name" value="Clavaminate synthase-like"/>
    <property type="match status" value="1"/>
</dbReference>
<dbReference type="EMBL" id="AVCK01000013">
    <property type="protein sequence ID" value="KFN46738.1"/>
    <property type="molecule type" value="Genomic_DNA"/>
</dbReference>
<dbReference type="STRING" id="1384056.N787_09485"/>
<keyword evidence="3" id="KW-1185">Reference proteome</keyword>
<dbReference type="eggNOG" id="COG1917">
    <property type="taxonomic scope" value="Bacteria"/>
</dbReference>
<dbReference type="RefSeq" id="WP_034211587.1">
    <property type="nucleotide sequence ID" value="NZ_AVCK01000013.1"/>
</dbReference>
<dbReference type="PATRIC" id="fig|1384056.3.peg.1125"/>
<dbReference type="OrthoDB" id="1441538at2"/>
<gene>
    <name evidence="2" type="ORF">N787_09485</name>
</gene>
<proteinExistence type="predicted"/>
<comment type="caution">
    <text evidence="2">The sequence shown here is derived from an EMBL/GenBank/DDBJ whole genome shotgun (WGS) entry which is preliminary data.</text>
</comment>
<feature type="domain" description="Aspartyl/asparaginy/proline hydroxylase" evidence="1">
    <location>
        <begin position="46"/>
        <end position="182"/>
    </location>
</feature>
<dbReference type="Proteomes" id="UP000029393">
    <property type="component" value="Unassembled WGS sequence"/>
</dbReference>
<accession>A0A091B295</accession>
<name>A0A091B295_9GAMM</name>
<sequence>MDTAPGVSFARLDVPVALAGLQAEVDRLLAQGWVDHVNQRDYTGRWDVLPLRCQRQHAAAHPVLQGFALEGGEDWQDLPVLDGCPSIRGLLAALDCPLQAVRLMRLHAGAEIHPHRDPGLGIEHGLARLHLPVRTHEAVGFLVDGERMPMQAGELWYFNADQVHEVHNRGVEDRIHLVIDCVANDWLVAMVQAGHPRHPAAG</sequence>
<reference evidence="2 3" key="1">
    <citation type="submission" date="2013-09" db="EMBL/GenBank/DDBJ databases">
        <title>Genome sequencing of Arenimonas metalli.</title>
        <authorList>
            <person name="Chen F."/>
            <person name="Wang G."/>
        </authorList>
    </citation>
    <scope>NUCLEOTIDE SEQUENCE [LARGE SCALE GENOMIC DNA]</scope>
    <source>
        <strain evidence="2 3">CF5-1</strain>
    </source>
</reference>
<evidence type="ECO:0000313" key="3">
    <source>
        <dbReference type="Proteomes" id="UP000029393"/>
    </source>
</evidence>
<evidence type="ECO:0000313" key="2">
    <source>
        <dbReference type="EMBL" id="KFN46738.1"/>
    </source>
</evidence>
<dbReference type="Gene3D" id="2.60.120.330">
    <property type="entry name" value="B-lactam Antibiotic, Isopenicillin N Synthase, Chain"/>
    <property type="match status" value="1"/>
</dbReference>
<evidence type="ECO:0000259" key="1">
    <source>
        <dbReference type="Pfam" id="PF05118"/>
    </source>
</evidence>
<protein>
    <recommendedName>
        <fullName evidence="1">Aspartyl/asparaginy/proline hydroxylase domain-containing protein</fullName>
    </recommendedName>
</protein>
<organism evidence="2 3">
    <name type="scientific">Arenimonas metalli CF5-1</name>
    <dbReference type="NCBI Taxonomy" id="1384056"/>
    <lineage>
        <taxon>Bacteria</taxon>
        <taxon>Pseudomonadati</taxon>
        <taxon>Pseudomonadota</taxon>
        <taxon>Gammaproteobacteria</taxon>
        <taxon>Lysobacterales</taxon>
        <taxon>Lysobacteraceae</taxon>
        <taxon>Arenimonas</taxon>
    </lineage>
</organism>